<name>A0A8S9KIF5_BRACR</name>
<comment type="caution">
    <text evidence="2">The sequence shown here is derived from an EMBL/GenBank/DDBJ whole genome shotgun (WGS) entry which is preliminary data.</text>
</comment>
<feature type="region of interest" description="Disordered" evidence="1">
    <location>
        <begin position="74"/>
        <end position="94"/>
    </location>
</feature>
<gene>
    <name evidence="2" type="ORF">F2Q70_00042797</name>
</gene>
<feature type="region of interest" description="Disordered" evidence="1">
    <location>
        <begin position="1"/>
        <end position="52"/>
    </location>
</feature>
<organism evidence="2">
    <name type="scientific">Brassica cretica</name>
    <name type="common">Mustard</name>
    <dbReference type="NCBI Taxonomy" id="69181"/>
    <lineage>
        <taxon>Eukaryota</taxon>
        <taxon>Viridiplantae</taxon>
        <taxon>Streptophyta</taxon>
        <taxon>Embryophyta</taxon>
        <taxon>Tracheophyta</taxon>
        <taxon>Spermatophyta</taxon>
        <taxon>Magnoliopsida</taxon>
        <taxon>eudicotyledons</taxon>
        <taxon>Gunneridae</taxon>
        <taxon>Pentapetalae</taxon>
        <taxon>rosids</taxon>
        <taxon>malvids</taxon>
        <taxon>Brassicales</taxon>
        <taxon>Brassicaceae</taxon>
        <taxon>Brassiceae</taxon>
        <taxon>Brassica</taxon>
    </lineage>
</organism>
<reference evidence="2" key="1">
    <citation type="submission" date="2019-12" db="EMBL/GenBank/DDBJ databases">
        <title>Genome sequencing and annotation of Brassica cretica.</title>
        <authorList>
            <person name="Studholme D.J."/>
            <person name="Sarris P.F."/>
        </authorList>
    </citation>
    <scope>NUCLEOTIDE SEQUENCE</scope>
    <source>
        <strain evidence="2">PFS-102/07</strain>
        <tissue evidence="2">Leaf</tissue>
    </source>
</reference>
<feature type="compositionally biased region" description="Low complexity" evidence="1">
    <location>
        <begin position="40"/>
        <end position="52"/>
    </location>
</feature>
<evidence type="ECO:0000313" key="2">
    <source>
        <dbReference type="EMBL" id="KAF2594484.1"/>
    </source>
</evidence>
<dbReference type="AlphaFoldDB" id="A0A8S9KIF5"/>
<protein>
    <submittedName>
        <fullName evidence="2">Uncharacterized protein</fullName>
    </submittedName>
</protein>
<dbReference type="EMBL" id="QGKY02000164">
    <property type="protein sequence ID" value="KAF2594484.1"/>
    <property type="molecule type" value="Genomic_DNA"/>
</dbReference>
<accession>A0A8S9KIF5</accession>
<proteinExistence type="predicted"/>
<feature type="compositionally biased region" description="Low complexity" evidence="1">
    <location>
        <begin position="1"/>
        <end position="16"/>
    </location>
</feature>
<evidence type="ECO:0000256" key="1">
    <source>
        <dbReference type="SAM" id="MobiDB-lite"/>
    </source>
</evidence>
<sequence>MTSVSSQLRSSSAPRRSLPKPATILDVPPSRLNSDDPRRSSVPSQLRRSSSAPRRSLFLFNVLSLSSACIQLSSSSRPDATASATSNSSRSFSACDPIGTVLRPSVSARLRS</sequence>